<proteinExistence type="predicted"/>
<name>A0A969W6V1_9GAMM</name>
<keyword evidence="1" id="KW-0472">Membrane</keyword>
<keyword evidence="1" id="KW-1133">Transmembrane helix</keyword>
<gene>
    <name evidence="2" type="ORF">G7Y82_01560</name>
</gene>
<feature type="transmembrane region" description="Helical" evidence="1">
    <location>
        <begin position="153"/>
        <end position="173"/>
    </location>
</feature>
<dbReference type="InterPro" id="IPR018750">
    <property type="entry name" value="DUF2306_membrane"/>
</dbReference>
<feature type="transmembrane region" description="Helical" evidence="1">
    <location>
        <begin position="83"/>
        <end position="110"/>
    </location>
</feature>
<feature type="transmembrane region" description="Helical" evidence="1">
    <location>
        <begin position="35"/>
        <end position="63"/>
    </location>
</feature>
<feature type="transmembrane region" description="Helical" evidence="1">
    <location>
        <begin position="185"/>
        <end position="208"/>
    </location>
</feature>
<keyword evidence="1" id="KW-0812">Transmembrane</keyword>
<evidence type="ECO:0000256" key="1">
    <source>
        <dbReference type="SAM" id="Phobius"/>
    </source>
</evidence>
<feature type="transmembrane region" description="Helical" evidence="1">
    <location>
        <begin position="220"/>
        <end position="243"/>
    </location>
</feature>
<feature type="transmembrane region" description="Helical" evidence="1">
    <location>
        <begin position="122"/>
        <end position="141"/>
    </location>
</feature>
<organism evidence="2 3">
    <name type="scientific">Solimonas marina</name>
    <dbReference type="NCBI Taxonomy" id="2714601"/>
    <lineage>
        <taxon>Bacteria</taxon>
        <taxon>Pseudomonadati</taxon>
        <taxon>Pseudomonadota</taxon>
        <taxon>Gammaproteobacteria</taxon>
        <taxon>Nevskiales</taxon>
        <taxon>Nevskiaceae</taxon>
        <taxon>Solimonas</taxon>
    </lineage>
</organism>
<dbReference type="AlphaFoldDB" id="A0A969W6V1"/>
<feature type="transmembrane region" description="Helical" evidence="1">
    <location>
        <begin position="255"/>
        <end position="281"/>
    </location>
</feature>
<evidence type="ECO:0000313" key="3">
    <source>
        <dbReference type="Proteomes" id="UP000653472"/>
    </source>
</evidence>
<protein>
    <submittedName>
        <fullName evidence="2">DUF2306 domain-containing protein</fullName>
    </submittedName>
</protein>
<dbReference type="EMBL" id="JAAVXB010000001">
    <property type="protein sequence ID" value="NKF20984.1"/>
    <property type="molecule type" value="Genomic_DNA"/>
</dbReference>
<reference evidence="2" key="1">
    <citation type="submission" date="2020-03" db="EMBL/GenBank/DDBJ databases">
        <title>Solimonas marina sp. nov., isolated from deep seawater of the Pacific Ocean.</title>
        <authorList>
            <person name="Liu X."/>
            <person name="Lai Q."/>
            <person name="Sun F."/>
            <person name="Gai Y."/>
            <person name="Li G."/>
            <person name="Shao Z."/>
        </authorList>
    </citation>
    <scope>NUCLEOTIDE SEQUENCE</scope>
    <source>
        <strain evidence="2">C16B3</strain>
    </source>
</reference>
<dbReference type="Pfam" id="PF10067">
    <property type="entry name" value="DUF2306"/>
    <property type="match status" value="1"/>
</dbReference>
<dbReference type="Proteomes" id="UP000653472">
    <property type="component" value="Unassembled WGS sequence"/>
</dbReference>
<evidence type="ECO:0000313" key="2">
    <source>
        <dbReference type="EMBL" id="NKF20984.1"/>
    </source>
</evidence>
<comment type="caution">
    <text evidence="2">The sequence shown here is derived from an EMBL/GenBank/DDBJ whole genome shotgun (WGS) entry which is preliminary data.</text>
</comment>
<accession>A0A969W6V1</accession>
<keyword evidence="3" id="KW-1185">Reference proteome</keyword>
<sequence length="284" mass="30900">MSSISASVAASACAPVISARAPTARRASTALRASGALWLFVAVCGQMFMAVYVTIFYGAAALHGRPQDWNQVLAYGYRAGEPLLNGVLALHLLFVVVIIAAGAAQLVPAVRRRWPHWHRRVGYLYLLAATVMALGGLALVWLRGAVGDLSQNLAISVNALLIVAFAAWAWRSARRRDLAAHRRWALRLFLAVGGVWFFRLGLTLWLAINRGPVGFDPQTFSGPFLTVLNIAQFVVPLMVLELFLRAQRRGATVQWAAATMLLGLTLLTAAGIATATMMLWWPRL</sequence>